<name>A0A4C1ZLS9_EUMVA</name>
<dbReference type="Proteomes" id="UP000299102">
    <property type="component" value="Unassembled WGS sequence"/>
</dbReference>
<evidence type="ECO:0000313" key="2">
    <source>
        <dbReference type="EMBL" id="GBP87495.1"/>
    </source>
</evidence>
<gene>
    <name evidence="2" type="ORF">EVAR_59989_1</name>
</gene>
<sequence length="75" mass="8012">MPPSKDQMARSYHNRPTLNTGPVLTARVYQPATNLLPPSPPNSPTAVAAGFSLQSSRNSSSSISRQNSHSGNKYS</sequence>
<keyword evidence="3" id="KW-1185">Reference proteome</keyword>
<comment type="caution">
    <text evidence="2">The sequence shown here is derived from an EMBL/GenBank/DDBJ whole genome shotgun (WGS) entry which is preliminary data.</text>
</comment>
<evidence type="ECO:0000313" key="3">
    <source>
        <dbReference type="Proteomes" id="UP000299102"/>
    </source>
</evidence>
<dbReference type="EMBL" id="BGZK01001864">
    <property type="protein sequence ID" value="GBP87495.1"/>
    <property type="molecule type" value="Genomic_DNA"/>
</dbReference>
<organism evidence="2 3">
    <name type="scientific">Eumeta variegata</name>
    <name type="common">Bagworm moth</name>
    <name type="synonym">Eumeta japonica</name>
    <dbReference type="NCBI Taxonomy" id="151549"/>
    <lineage>
        <taxon>Eukaryota</taxon>
        <taxon>Metazoa</taxon>
        <taxon>Ecdysozoa</taxon>
        <taxon>Arthropoda</taxon>
        <taxon>Hexapoda</taxon>
        <taxon>Insecta</taxon>
        <taxon>Pterygota</taxon>
        <taxon>Neoptera</taxon>
        <taxon>Endopterygota</taxon>
        <taxon>Lepidoptera</taxon>
        <taxon>Glossata</taxon>
        <taxon>Ditrysia</taxon>
        <taxon>Tineoidea</taxon>
        <taxon>Psychidae</taxon>
        <taxon>Oiketicinae</taxon>
        <taxon>Eumeta</taxon>
    </lineage>
</organism>
<dbReference type="AlphaFoldDB" id="A0A4C1ZLS9"/>
<feature type="compositionally biased region" description="Low complexity" evidence="1">
    <location>
        <begin position="52"/>
        <end position="75"/>
    </location>
</feature>
<proteinExistence type="predicted"/>
<accession>A0A4C1ZLS9</accession>
<reference evidence="2 3" key="1">
    <citation type="journal article" date="2019" name="Commun. Biol.">
        <title>The bagworm genome reveals a unique fibroin gene that provides high tensile strength.</title>
        <authorList>
            <person name="Kono N."/>
            <person name="Nakamura H."/>
            <person name="Ohtoshi R."/>
            <person name="Tomita M."/>
            <person name="Numata K."/>
            <person name="Arakawa K."/>
        </authorList>
    </citation>
    <scope>NUCLEOTIDE SEQUENCE [LARGE SCALE GENOMIC DNA]</scope>
</reference>
<feature type="region of interest" description="Disordered" evidence="1">
    <location>
        <begin position="1"/>
        <end position="75"/>
    </location>
</feature>
<evidence type="ECO:0000256" key="1">
    <source>
        <dbReference type="SAM" id="MobiDB-lite"/>
    </source>
</evidence>
<protein>
    <submittedName>
        <fullName evidence="2">Uncharacterized protein</fullName>
    </submittedName>
</protein>